<protein>
    <submittedName>
        <fullName evidence="1">Uncharacterized protein</fullName>
    </submittedName>
</protein>
<dbReference type="Proteomes" id="UP000032233">
    <property type="component" value="Unassembled WGS sequence"/>
</dbReference>
<evidence type="ECO:0000313" key="1">
    <source>
        <dbReference type="EMBL" id="KIX15212.1"/>
    </source>
</evidence>
<name>A0A0D2GKB7_9BACT</name>
<sequence>MSKASDCGVLQLLTGLGLARIKTKPDYRRFSGQVHAIWPETFEAELVLEGIQAPHLAWTMLFRTLVRGLRGNPLHPRPLDQDSPELAETVLTFVKLHLRIQKHLPDLVLWPEQGLDADQLIGDGGWCDLCGQCCCHAGTVPHPPQGIDYPPFFYHALAGETLYPQPFCPFLFQAMGQPAFFCGIHPVKPIACSRFDKTDCERGSQGRGCITNDS</sequence>
<evidence type="ECO:0000313" key="2">
    <source>
        <dbReference type="Proteomes" id="UP000032233"/>
    </source>
</evidence>
<reference evidence="1 2" key="1">
    <citation type="submission" date="2013-11" db="EMBL/GenBank/DDBJ databases">
        <title>Metagenomic analysis of a methanogenic consortium involved in long chain n-alkane degradation.</title>
        <authorList>
            <person name="Davidova I.A."/>
            <person name="Callaghan A.V."/>
            <person name="Wawrik B."/>
            <person name="Pruitt S."/>
            <person name="Marks C."/>
            <person name="Duncan K.E."/>
            <person name="Suflita J.M."/>
        </authorList>
    </citation>
    <scope>NUCLEOTIDE SEQUENCE [LARGE SCALE GENOMIC DNA]</scope>
    <source>
        <strain evidence="1 2">SPR</strain>
    </source>
</reference>
<accession>A0A0D2GKB7</accession>
<comment type="caution">
    <text evidence="1">The sequence shown here is derived from an EMBL/GenBank/DDBJ whole genome shotgun (WGS) entry which is preliminary data.</text>
</comment>
<keyword evidence="2" id="KW-1185">Reference proteome</keyword>
<dbReference type="RefSeq" id="WP_044347051.1">
    <property type="nucleotide sequence ID" value="NZ_AZAC01000004.1"/>
</dbReference>
<gene>
    <name evidence="1" type="ORF">X474_05005</name>
</gene>
<proteinExistence type="predicted"/>
<dbReference type="EMBL" id="AZAC01000004">
    <property type="protein sequence ID" value="KIX15212.1"/>
    <property type="molecule type" value="Genomic_DNA"/>
</dbReference>
<organism evidence="1 2">
    <name type="scientific">Dethiosulfatarculus sandiegensis</name>
    <dbReference type="NCBI Taxonomy" id="1429043"/>
    <lineage>
        <taxon>Bacteria</taxon>
        <taxon>Pseudomonadati</taxon>
        <taxon>Thermodesulfobacteriota</taxon>
        <taxon>Desulfarculia</taxon>
        <taxon>Desulfarculales</taxon>
        <taxon>Desulfarculaceae</taxon>
        <taxon>Dethiosulfatarculus</taxon>
    </lineage>
</organism>
<dbReference type="InParanoid" id="A0A0D2GKB7"/>
<dbReference type="OrthoDB" id="5508276at2"/>
<dbReference type="AlphaFoldDB" id="A0A0D2GKB7"/>